<dbReference type="Proteomes" id="UP001180845">
    <property type="component" value="Unassembled WGS sequence"/>
</dbReference>
<proteinExistence type="predicted"/>
<gene>
    <name evidence="2" type="ORF">JOF55_004280</name>
</gene>
<keyword evidence="3" id="KW-1185">Reference proteome</keyword>
<dbReference type="AlphaFoldDB" id="A0AAE3ZI87"/>
<dbReference type="GO" id="GO:0046983">
    <property type="term" value="F:protein dimerization activity"/>
    <property type="evidence" value="ECO:0007669"/>
    <property type="project" value="InterPro"/>
</dbReference>
<dbReference type="InterPro" id="IPR029228">
    <property type="entry name" value="Alkyl_sulf_dimr"/>
</dbReference>
<dbReference type="InterPro" id="IPR001279">
    <property type="entry name" value="Metallo-B-lactamas"/>
</dbReference>
<dbReference type="Pfam" id="PF14863">
    <property type="entry name" value="Alkyl_sulf_dimr"/>
    <property type="match status" value="1"/>
</dbReference>
<dbReference type="PANTHER" id="PTHR43223">
    <property type="entry name" value="ALKYL/ARYL-SULFATASE"/>
    <property type="match status" value="1"/>
</dbReference>
<dbReference type="InterPro" id="IPR036866">
    <property type="entry name" value="RibonucZ/Hydroxyglut_hydro"/>
</dbReference>
<dbReference type="GO" id="GO:0016787">
    <property type="term" value="F:hydrolase activity"/>
    <property type="evidence" value="ECO:0007669"/>
    <property type="project" value="UniProtKB-KW"/>
</dbReference>
<dbReference type="Gene3D" id="3.60.15.30">
    <property type="entry name" value="Metallo-beta-lactamase domain"/>
    <property type="match status" value="1"/>
</dbReference>
<dbReference type="Pfam" id="PF00753">
    <property type="entry name" value="Lactamase_B"/>
    <property type="match status" value="1"/>
</dbReference>
<dbReference type="InterPro" id="IPR038536">
    <property type="entry name" value="Alkyl/aryl-sulf_dimr_sf"/>
</dbReference>
<dbReference type="SMART" id="SM00849">
    <property type="entry name" value="Lactamase_B"/>
    <property type="match status" value="1"/>
</dbReference>
<dbReference type="RefSeq" id="WP_310277293.1">
    <property type="nucleotide sequence ID" value="NZ_JAVDXW010000001.1"/>
</dbReference>
<feature type="domain" description="Metallo-beta-lactamase" evidence="1">
    <location>
        <begin position="44"/>
        <end position="242"/>
    </location>
</feature>
<comment type="caution">
    <text evidence="2">The sequence shown here is derived from an EMBL/GenBank/DDBJ whole genome shotgun (WGS) entry which is preliminary data.</text>
</comment>
<dbReference type="PANTHER" id="PTHR43223:SF2">
    <property type="entry name" value="METALLO-BETA-LACTAMASE DOMAIN-CONTAINING PROTEIN"/>
    <property type="match status" value="1"/>
</dbReference>
<protein>
    <submittedName>
        <fullName evidence="2">Alkyl sulfatase BDS1-like metallo-beta-lactamase superfamily hydrolase</fullName>
    </submittedName>
</protein>
<evidence type="ECO:0000313" key="3">
    <source>
        <dbReference type="Proteomes" id="UP001180845"/>
    </source>
</evidence>
<dbReference type="EMBL" id="JAVDXW010000001">
    <property type="protein sequence ID" value="MDR7304099.1"/>
    <property type="molecule type" value="Genomic_DNA"/>
</dbReference>
<reference evidence="2" key="1">
    <citation type="submission" date="2023-07" db="EMBL/GenBank/DDBJ databases">
        <title>Sequencing the genomes of 1000 actinobacteria strains.</title>
        <authorList>
            <person name="Klenk H.-P."/>
        </authorList>
    </citation>
    <scope>NUCLEOTIDE SEQUENCE</scope>
    <source>
        <strain evidence="2">DSM 45977</strain>
    </source>
</reference>
<accession>A0AAE3ZI87</accession>
<evidence type="ECO:0000259" key="1">
    <source>
        <dbReference type="SMART" id="SM00849"/>
    </source>
</evidence>
<name>A0AAE3ZI87_9ACTN</name>
<dbReference type="Gene3D" id="1.25.40.880">
    <property type="entry name" value="Alkyl sulfatase, dimerisation domain"/>
    <property type="match status" value="1"/>
</dbReference>
<keyword evidence="2" id="KW-0378">Hydrolase</keyword>
<sequence length="440" mass="48987">MTDLLDYADRVWRGVATPESYLSGDLRSEGLHEVVNGVWMWSAFGNVFVFPTADGLVLFDTGASRTATSLHRAVRDRWSDPLTTAIYSHGHVDHVFGLDPFDREATDQGRPRPTVIAHEAVPARFDRYRRSAGHNTAVNRRQFRDPELVWPTEYRYPDVTYRETTEVRHGDLTLRLQHVLAETDDHTVAWWPERGILCCGDLFTWAAPNAGNPQKVQRYPLEWARALRWMAELNAQLLLPGHGLPIAGAARIRQALTDSAALLESLHDQVLELMNTGATLDEVLHRVTPPTELLEKPYLRPLYDEPEFVIHAVWRRYGGWWGGDPAQLKPAPRSELAHELATLAGGAEQLANRARSLAEDGRLRLAGHLAQLAGDAAPDGAAVHDDRAEVFRRLEDTATSTMARGVYGWAVAESEAVTDSLDVTTTLGRAAAARPTRITL</sequence>
<dbReference type="InterPro" id="IPR052195">
    <property type="entry name" value="Bact_Alkyl/Aryl-Sulfatase"/>
</dbReference>
<organism evidence="2 3">
    <name type="scientific">Haloactinomyces albus</name>
    <dbReference type="NCBI Taxonomy" id="1352928"/>
    <lineage>
        <taxon>Bacteria</taxon>
        <taxon>Bacillati</taxon>
        <taxon>Actinomycetota</taxon>
        <taxon>Actinomycetes</taxon>
        <taxon>Actinopolysporales</taxon>
        <taxon>Actinopolysporaceae</taxon>
        <taxon>Haloactinomyces</taxon>
    </lineage>
</organism>
<evidence type="ECO:0000313" key="2">
    <source>
        <dbReference type="EMBL" id="MDR7304099.1"/>
    </source>
</evidence>
<dbReference type="SUPFAM" id="SSF56281">
    <property type="entry name" value="Metallo-hydrolase/oxidoreductase"/>
    <property type="match status" value="1"/>
</dbReference>